<sequence>MKDETMRVDALIVGSGPIGCTYARELVAAGKKVLMIDAGATLSERPGEHLKNAYLYQQNLDLFSSVIRGHLSLLSVPPNTRPEVTLDPGAFQFDPTRFRGFTQNNQNPDQDPAVNLGAAAVSYGVGGMATHWTCATPRHHPELERTPLLSDVEWEQLYNDGEQLLHTRVGEFENSIRHQVVREALQRAYPNLPKPYEVQSLPLAVQRRQDNPEMVRWSGADTVLGELADPTAAARRDGSFDLRPEHLCAKLVRSADGSRVEYAQVRDLRNWRMLRVEAEHFIVAANAYLTPQLLWASDIRPKALGRYLTEQPIAFCQIVLRQDLVENIPGDPRFAERVGAYRKEHPHDPVPIPSGDPEPNVWIPVSADRPWHCQIHRDAFHYGEVAPNVDGRLVVDLRWFGIVEPRFENRIDFSDRHTDTHGLPQPTFTFGLTSEDRARQHAMMNDMLHAAASLGGFLPGSEPRFVEPGLGLHVAGTTRMGDDPETSVVDTHSKVWGMDNLYLGGNGLIPRGTASNPTLTSVAFALKAVRRLTGKTA</sequence>
<evidence type="ECO:0000256" key="12">
    <source>
        <dbReference type="ARBA" id="ARBA00031330"/>
    </source>
</evidence>
<evidence type="ECO:0000256" key="3">
    <source>
        <dbReference type="ARBA" id="ARBA00010790"/>
    </source>
</evidence>
<dbReference type="InterPro" id="IPR002938">
    <property type="entry name" value="FAD-bd"/>
</dbReference>
<dbReference type="NCBIfam" id="TIGR02462">
    <property type="entry name" value="pyranose_ox"/>
    <property type="match status" value="1"/>
</dbReference>
<comment type="subunit">
    <text evidence="4">Homotetramer.</text>
</comment>
<dbReference type="InterPro" id="IPR007867">
    <property type="entry name" value="GMC_OxRtase_C"/>
</dbReference>
<dbReference type="InterPro" id="IPR012814">
    <property type="entry name" value="P2OX"/>
</dbReference>
<accession>A0ABP6AX79</accession>
<name>A0ABP6AX79_9ACTN</name>
<evidence type="ECO:0000259" key="13">
    <source>
        <dbReference type="Pfam" id="PF01494"/>
    </source>
</evidence>
<evidence type="ECO:0000256" key="10">
    <source>
        <dbReference type="ARBA" id="ARBA00030508"/>
    </source>
</evidence>
<dbReference type="PANTHER" id="PTHR42784:SF1">
    <property type="entry name" value="PYRANOSE 2-OXIDASE"/>
    <property type="match status" value="1"/>
</dbReference>
<comment type="cofactor">
    <cofactor evidence="2">
        <name>FAD</name>
        <dbReference type="ChEBI" id="CHEBI:57692"/>
    </cofactor>
</comment>
<evidence type="ECO:0000256" key="9">
    <source>
        <dbReference type="ARBA" id="ARBA00023002"/>
    </source>
</evidence>
<evidence type="ECO:0000256" key="2">
    <source>
        <dbReference type="ARBA" id="ARBA00001974"/>
    </source>
</evidence>
<evidence type="ECO:0000256" key="7">
    <source>
        <dbReference type="ARBA" id="ARBA00022630"/>
    </source>
</evidence>
<evidence type="ECO:0000256" key="5">
    <source>
        <dbReference type="ARBA" id="ARBA00013082"/>
    </source>
</evidence>
<keyword evidence="8" id="KW-0274">FAD</keyword>
<evidence type="ECO:0000256" key="11">
    <source>
        <dbReference type="ARBA" id="ARBA00031159"/>
    </source>
</evidence>
<dbReference type="InterPro" id="IPR051473">
    <property type="entry name" value="P2Ox-like"/>
</dbReference>
<organism evidence="15 16">
    <name type="scientific">Pilimelia columellifera subsp. columellifera</name>
    <dbReference type="NCBI Taxonomy" id="706583"/>
    <lineage>
        <taxon>Bacteria</taxon>
        <taxon>Bacillati</taxon>
        <taxon>Actinomycetota</taxon>
        <taxon>Actinomycetes</taxon>
        <taxon>Micromonosporales</taxon>
        <taxon>Micromonosporaceae</taxon>
        <taxon>Pilimelia</taxon>
    </lineage>
</organism>
<feature type="domain" description="FAD-binding" evidence="13">
    <location>
        <begin position="8"/>
        <end position="63"/>
    </location>
</feature>
<comment type="similarity">
    <text evidence="3">Belongs to the GMC oxidoreductase family.</text>
</comment>
<gene>
    <name evidence="15" type="ORF">GCM10010201_26670</name>
</gene>
<evidence type="ECO:0000259" key="14">
    <source>
        <dbReference type="Pfam" id="PF05199"/>
    </source>
</evidence>
<comment type="catalytic activity">
    <reaction evidence="1">
        <text>D-glucose + O2 = 2-dehydro-D-glucose + H2O2</text>
        <dbReference type="Rhea" id="RHEA:10552"/>
        <dbReference type="ChEBI" id="CHEBI:4167"/>
        <dbReference type="ChEBI" id="CHEBI:15379"/>
        <dbReference type="ChEBI" id="CHEBI:16240"/>
        <dbReference type="ChEBI" id="CHEBI:16609"/>
        <dbReference type="EC" id="1.1.3.10"/>
    </reaction>
</comment>
<keyword evidence="7" id="KW-0285">Flavoprotein</keyword>
<dbReference type="Gene3D" id="3.50.50.60">
    <property type="entry name" value="FAD/NAD(P)-binding domain"/>
    <property type="match status" value="2"/>
</dbReference>
<feature type="domain" description="Glucose-methanol-choline oxidoreductase C-terminal" evidence="14">
    <location>
        <begin position="405"/>
        <end position="525"/>
    </location>
</feature>
<dbReference type="Proteomes" id="UP001499978">
    <property type="component" value="Unassembled WGS sequence"/>
</dbReference>
<dbReference type="SUPFAM" id="SSF51905">
    <property type="entry name" value="FAD/NAD(P)-binding domain"/>
    <property type="match status" value="1"/>
</dbReference>
<reference evidence="16" key="1">
    <citation type="journal article" date="2019" name="Int. J. Syst. Evol. Microbiol.">
        <title>The Global Catalogue of Microorganisms (GCM) 10K type strain sequencing project: providing services to taxonomists for standard genome sequencing and annotation.</title>
        <authorList>
            <consortium name="The Broad Institute Genomics Platform"/>
            <consortium name="The Broad Institute Genome Sequencing Center for Infectious Disease"/>
            <person name="Wu L."/>
            <person name="Ma J."/>
        </authorList>
    </citation>
    <scope>NUCLEOTIDE SEQUENCE [LARGE SCALE GENOMIC DNA]</scope>
    <source>
        <strain evidence="16">JCM 3367</strain>
    </source>
</reference>
<evidence type="ECO:0000313" key="15">
    <source>
        <dbReference type="EMBL" id="GAA2526599.1"/>
    </source>
</evidence>
<protein>
    <recommendedName>
        <fullName evidence="6">Pyranose 2-oxidase</fullName>
        <ecNumber evidence="5">1.1.3.10</ecNumber>
    </recommendedName>
    <alternativeName>
        <fullName evidence="11">FAD-oxidoreductase</fullName>
    </alternativeName>
    <alternativeName>
        <fullName evidence="10">Glucose 2-oxidase</fullName>
    </alternativeName>
    <alternativeName>
        <fullName evidence="12">Pyranose:oxygen 2-oxidoreductase</fullName>
    </alternativeName>
</protein>
<evidence type="ECO:0000313" key="16">
    <source>
        <dbReference type="Proteomes" id="UP001499978"/>
    </source>
</evidence>
<keyword evidence="9" id="KW-0560">Oxidoreductase</keyword>
<proteinExistence type="inferred from homology"/>
<dbReference type="SUPFAM" id="SSF54373">
    <property type="entry name" value="FAD-linked reductases, C-terminal domain"/>
    <property type="match status" value="1"/>
</dbReference>
<dbReference type="RefSeq" id="WP_344172855.1">
    <property type="nucleotide sequence ID" value="NZ_BAAARY010000012.1"/>
</dbReference>
<evidence type="ECO:0000256" key="4">
    <source>
        <dbReference type="ARBA" id="ARBA00011881"/>
    </source>
</evidence>
<comment type="caution">
    <text evidence="15">The sequence shown here is derived from an EMBL/GenBank/DDBJ whole genome shotgun (WGS) entry which is preliminary data.</text>
</comment>
<dbReference type="Pfam" id="PF01494">
    <property type="entry name" value="FAD_binding_3"/>
    <property type="match status" value="1"/>
</dbReference>
<evidence type="ECO:0000256" key="1">
    <source>
        <dbReference type="ARBA" id="ARBA00000827"/>
    </source>
</evidence>
<evidence type="ECO:0000256" key="8">
    <source>
        <dbReference type="ARBA" id="ARBA00022827"/>
    </source>
</evidence>
<dbReference type="PANTHER" id="PTHR42784">
    <property type="entry name" value="PYRANOSE 2-OXIDASE"/>
    <property type="match status" value="1"/>
</dbReference>
<dbReference type="EC" id="1.1.3.10" evidence="5"/>
<dbReference type="InterPro" id="IPR036188">
    <property type="entry name" value="FAD/NAD-bd_sf"/>
</dbReference>
<evidence type="ECO:0000256" key="6">
    <source>
        <dbReference type="ARBA" id="ARBA00016408"/>
    </source>
</evidence>
<keyword evidence="16" id="KW-1185">Reference proteome</keyword>
<dbReference type="EMBL" id="BAAARY010000012">
    <property type="protein sequence ID" value="GAA2526599.1"/>
    <property type="molecule type" value="Genomic_DNA"/>
</dbReference>
<dbReference type="Pfam" id="PF05199">
    <property type="entry name" value="GMC_oxred_C"/>
    <property type="match status" value="1"/>
</dbReference>